<dbReference type="InterPro" id="IPR011990">
    <property type="entry name" value="TPR-like_helical_dom_sf"/>
</dbReference>
<evidence type="ECO:0000313" key="1">
    <source>
        <dbReference type="EMBL" id="OHX64593.1"/>
    </source>
</evidence>
<dbReference type="Gene3D" id="1.25.40.10">
    <property type="entry name" value="Tetratricopeptide repeat domain"/>
    <property type="match status" value="1"/>
</dbReference>
<comment type="caution">
    <text evidence="1">The sequence shown here is derived from an EMBL/GenBank/DDBJ whole genome shotgun (WGS) entry which is preliminary data.</text>
</comment>
<name>A0A1S1YUQ5_FLAPC</name>
<keyword evidence="2" id="KW-1185">Reference proteome</keyword>
<proteinExistence type="predicted"/>
<reference evidence="1 2" key="1">
    <citation type="journal article" date="2012" name="Int. J. Syst. Evol. Microbiol.">
        <title>Flammeovirga pacifica sp. nov., isolated from deep-sea sediment.</title>
        <authorList>
            <person name="Xu H."/>
            <person name="Fu Y."/>
            <person name="Yang N."/>
            <person name="Ding Z."/>
            <person name="Lai Q."/>
            <person name="Zeng R."/>
        </authorList>
    </citation>
    <scope>NUCLEOTIDE SEQUENCE [LARGE SCALE GENOMIC DNA]</scope>
    <source>
        <strain evidence="2">DSM 24597 / LMG 26175 / WPAGA1</strain>
    </source>
</reference>
<protein>
    <submittedName>
        <fullName evidence="1">Uncharacterized protein</fullName>
    </submittedName>
</protein>
<dbReference type="SUPFAM" id="SSF48452">
    <property type="entry name" value="TPR-like"/>
    <property type="match status" value="1"/>
</dbReference>
<organism evidence="1 2">
    <name type="scientific">Flammeovirga pacifica</name>
    <dbReference type="NCBI Taxonomy" id="915059"/>
    <lineage>
        <taxon>Bacteria</taxon>
        <taxon>Pseudomonadati</taxon>
        <taxon>Bacteroidota</taxon>
        <taxon>Cytophagia</taxon>
        <taxon>Cytophagales</taxon>
        <taxon>Flammeovirgaceae</taxon>
        <taxon>Flammeovirga</taxon>
    </lineage>
</organism>
<accession>A0A1S1YUQ5</accession>
<evidence type="ECO:0000313" key="2">
    <source>
        <dbReference type="Proteomes" id="UP000179797"/>
    </source>
</evidence>
<sequence length="178" mass="21182">MLTSCVEDKDEYHQLLNSALTLYENAEYEKCIQVLDKSINTYPDSVLPYNEKVTLLIELKNYDELDKTLDLMLENNISRQTAYFLKGVLLEKKEKTDLAYEHYFLSYQAAREYIVSDEQKAIDYILYLKLIHKEDSVKYMIESVLHQYPNSQLIETFTQLLEDTDIELYKEKWINFDS</sequence>
<gene>
    <name evidence="1" type="ORF">NH26_23770</name>
</gene>
<dbReference type="Proteomes" id="UP000179797">
    <property type="component" value="Unassembled WGS sequence"/>
</dbReference>
<dbReference type="EMBL" id="JRYR02000002">
    <property type="protein sequence ID" value="OHX64593.1"/>
    <property type="molecule type" value="Genomic_DNA"/>
</dbReference>
<dbReference type="AlphaFoldDB" id="A0A1S1YUQ5"/>